<dbReference type="Pfam" id="PF00651">
    <property type="entry name" value="BTB"/>
    <property type="match status" value="2"/>
</dbReference>
<keyword evidence="4" id="KW-1185">Reference proteome</keyword>
<dbReference type="Proteomes" id="UP000829720">
    <property type="component" value="Unassembled WGS sequence"/>
</dbReference>
<comment type="caution">
    <text evidence="3">The sequence shown here is derived from an EMBL/GenBank/DDBJ whole genome shotgun (WGS) entry which is preliminary data.</text>
</comment>
<protein>
    <recommendedName>
        <fullName evidence="2">BTB domain-containing protein</fullName>
    </recommendedName>
</protein>
<gene>
    <name evidence="3" type="ORF">AGOR_G00178450</name>
</gene>
<reference evidence="3" key="1">
    <citation type="submission" date="2021-01" db="EMBL/GenBank/DDBJ databases">
        <authorList>
            <person name="Zahm M."/>
            <person name="Roques C."/>
            <person name="Cabau C."/>
            <person name="Klopp C."/>
            <person name="Donnadieu C."/>
            <person name="Jouanno E."/>
            <person name="Lampietro C."/>
            <person name="Louis A."/>
            <person name="Herpin A."/>
            <person name="Echchiki A."/>
            <person name="Berthelot C."/>
            <person name="Parey E."/>
            <person name="Roest-Crollius H."/>
            <person name="Braasch I."/>
            <person name="Postlethwait J."/>
            <person name="Bobe J."/>
            <person name="Montfort J."/>
            <person name="Bouchez O."/>
            <person name="Begum T."/>
            <person name="Mejri S."/>
            <person name="Adams A."/>
            <person name="Chen W.-J."/>
            <person name="Guiguen Y."/>
        </authorList>
    </citation>
    <scope>NUCLEOTIDE SEQUENCE</scope>
    <source>
        <tissue evidence="3">Blood</tissue>
    </source>
</reference>
<feature type="compositionally biased region" description="Basic and acidic residues" evidence="1">
    <location>
        <begin position="121"/>
        <end position="133"/>
    </location>
</feature>
<evidence type="ECO:0000256" key="1">
    <source>
        <dbReference type="SAM" id="MobiDB-lite"/>
    </source>
</evidence>
<dbReference type="PANTHER" id="PTHR22427">
    <property type="entry name" value="GH15728P"/>
    <property type="match status" value="1"/>
</dbReference>
<dbReference type="InterPro" id="IPR011333">
    <property type="entry name" value="SKP1/BTB/POZ_sf"/>
</dbReference>
<proteinExistence type="predicted"/>
<dbReference type="SMART" id="SM00225">
    <property type="entry name" value="BTB"/>
    <property type="match status" value="1"/>
</dbReference>
<feature type="compositionally biased region" description="Low complexity" evidence="1">
    <location>
        <begin position="550"/>
        <end position="565"/>
    </location>
</feature>
<evidence type="ECO:0000313" key="3">
    <source>
        <dbReference type="EMBL" id="KAI1889360.1"/>
    </source>
</evidence>
<evidence type="ECO:0000313" key="4">
    <source>
        <dbReference type="Proteomes" id="UP000829720"/>
    </source>
</evidence>
<dbReference type="PANTHER" id="PTHR22427:SF2">
    <property type="entry name" value="BTB_POZ DOMAIN-CONTAINING PROTEIN 8"/>
    <property type="match status" value="1"/>
</dbReference>
<feature type="region of interest" description="Disordered" evidence="1">
    <location>
        <begin position="121"/>
        <end position="155"/>
    </location>
</feature>
<feature type="compositionally biased region" description="Basic and acidic residues" evidence="1">
    <location>
        <begin position="731"/>
        <end position="740"/>
    </location>
</feature>
<feature type="compositionally biased region" description="Basic and acidic residues" evidence="1">
    <location>
        <begin position="861"/>
        <end position="882"/>
    </location>
</feature>
<feature type="compositionally biased region" description="Basic and acidic residues" evidence="1">
    <location>
        <begin position="1129"/>
        <end position="1168"/>
    </location>
</feature>
<feature type="compositionally biased region" description="Basic and acidic residues" evidence="1">
    <location>
        <begin position="761"/>
        <end position="771"/>
    </location>
</feature>
<dbReference type="InterPro" id="IPR043225">
    <property type="entry name" value="BACK_BTBD8"/>
</dbReference>
<feature type="compositionally biased region" description="Acidic residues" evidence="1">
    <location>
        <begin position="1190"/>
        <end position="1207"/>
    </location>
</feature>
<feature type="compositionally biased region" description="Basic and acidic residues" evidence="1">
    <location>
        <begin position="449"/>
        <end position="459"/>
    </location>
</feature>
<feature type="compositionally biased region" description="Polar residues" evidence="1">
    <location>
        <begin position="821"/>
        <end position="837"/>
    </location>
</feature>
<feature type="domain" description="BTB" evidence="2">
    <location>
        <begin position="172"/>
        <end position="239"/>
    </location>
</feature>
<accession>A0A8T3D0B0</accession>
<dbReference type="CDD" id="cd18490">
    <property type="entry name" value="BACK_BTBD8"/>
    <property type="match status" value="1"/>
</dbReference>
<dbReference type="CDD" id="cd18286">
    <property type="entry name" value="BTB2_POZ_BTBD8"/>
    <property type="match status" value="1"/>
</dbReference>
<dbReference type="OrthoDB" id="409642at2759"/>
<feature type="region of interest" description="Disordered" evidence="1">
    <location>
        <begin position="440"/>
        <end position="459"/>
    </location>
</feature>
<organism evidence="3 4">
    <name type="scientific">Albula goreensis</name>
    <dbReference type="NCBI Taxonomy" id="1534307"/>
    <lineage>
        <taxon>Eukaryota</taxon>
        <taxon>Metazoa</taxon>
        <taxon>Chordata</taxon>
        <taxon>Craniata</taxon>
        <taxon>Vertebrata</taxon>
        <taxon>Euteleostomi</taxon>
        <taxon>Actinopterygii</taxon>
        <taxon>Neopterygii</taxon>
        <taxon>Teleostei</taxon>
        <taxon>Albuliformes</taxon>
        <taxon>Albulidae</taxon>
        <taxon>Albula</taxon>
    </lineage>
</organism>
<feature type="compositionally biased region" description="Polar residues" evidence="1">
    <location>
        <begin position="1051"/>
        <end position="1068"/>
    </location>
</feature>
<dbReference type="InterPro" id="IPR000210">
    <property type="entry name" value="BTB/POZ_dom"/>
</dbReference>
<feature type="compositionally biased region" description="Polar residues" evidence="1">
    <location>
        <begin position="791"/>
        <end position="813"/>
    </location>
</feature>
<feature type="compositionally biased region" description="Polar residues" evidence="1">
    <location>
        <begin position="1014"/>
        <end position="1025"/>
    </location>
</feature>
<name>A0A8T3D0B0_9TELE</name>
<feature type="compositionally biased region" description="Low complexity" evidence="1">
    <location>
        <begin position="668"/>
        <end position="694"/>
    </location>
</feature>
<feature type="domain" description="BTB" evidence="2">
    <location>
        <begin position="60"/>
        <end position="122"/>
    </location>
</feature>
<feature type="compositionally biased region" description="Basic and acidic residues" evidence="1">
    <location>
        <begin position="989"/>
        <end position="1002"/>
    </location>
</feature>
<dbReference type="Gene3D" id="3.30.710.10">
    <property type="entry name" value="Potassium Channel Kv1.1, Chain A"/>
    <property type="match status" value="2"/>
</dbReference>
<dbReference type="Pfam" id="PF26017">
    <property type="entry name" value="BACK_BTBD8"/>
    <property type="match status" value="1"/>
</dbReference>
<evidence type="ECO:0000259" key="2">
    <source>
        <dbReference type="PROSITE" id="PS50097"/>
    </source>
</evidence>
<sequence length="1365" mass="146419">MCGISGARGMMPLFGNTMFTSEATRDFQGKERKARANLKKCLASALSKDLNRLLLEENEADVTLCVGSRTFRAHRAVLLARAPHLLEDASPGSDMIHPKNLEPLELKNFLLKVYTAEERMGEAHDPTGEEGDAKLPSLGDTSARTDSDSPSQETASGLGADLLELYQRGLWSDISIQVGDRVFPAHRPILCARSQYFSAMLSGSWMESSRRCITLQGLGPEEMEILLMFMYGATLDLPPGADLCQVVYAADMLGLDGVKDVAEMVLTRDYCRFFPKPMDGVQKTVVECLSISHSLGLERLYGLCVRWVAEHFVKCWCERSFALLPAGLQRHCLTTVTEAMTVQNVVSLLCSSEQLIGSLPEVKWAKQALGLATQLQEECLRTIVSHLPEVTRTAAFLTLRRTEEFSLEPRTLRKICAAIKNGVTVENCCGLFAAVDAMAGDEDPEGDREDNGDQRDEESFRHEVRALRARLWTFLLQSFFAVRHTQGWQSLPLNHRERIQAAALDKGDSRRLAKKPVFTSAQRERVKCPVAPAASCESPRIPRPQEALRGPRPAGSAASTAAPARMKSDGLSSPGTRVRPKPELNGTVKAEGLGSRRENTAPTANGPRGSPTGRAAKELERKANPGARPKAGPASSVTAPPKSAKLQRSASGKDSPQGSDGSGPARGPAHAASASTPSSASPESGSNSPRSSTPGHRPKNTTQVTTKQPMTKTPQKSEPAKTLSAANKASSRTEREEHPYRARGGPRLQARLSHWCSETCLPRKEEGRESPRLSVTGDRAAGDAAKRKNTKATPTTGTEAKSSTKLTKATPTASKPCPLTPSKTAPKQKGTSETPTAKLSAKPTGAVKQSPSRTRKQAAAKAKEASPLKSSESKGAKPDPSDARAAVGAPSEGRAKADVESAPLPEVRCTADPSAAPQIPDVGASRPSPHSNGGDLVPQPAARDSAELPISHEALHQPGGPEPHSTVAAAQPDRPLLTQGVPTGAAHTDPARPTEGSGKHVADGSVPSHLCSGQVHTPSSLNPPKQTDPPIGTPGSLGSSETPLEDPWSGLHQQASPESETGSATTSSDDIKPRSEDYDAGGSQDDDCSNDRGVSKCGTMRCPDFLGRSSSDTSTPEELKAYDGGALRVEVRLRGRDGGDPFHPHSTSEEEAVRRRPRSWLREDHAPMEEGPTQAEVPVKSVPDHQLFSSEEEEEEEEEEETEEERSEAELPLGEAPPQPMNPAPQFHGIVNLAFEDPTGPDNELPDYQSTSGFRRSILLSVDECEELGSEEGGAQTPCDVFESEPQDPQPESYPCLGHQDLLHQPPKSTPKDCSSPHASKEVPATGTEDKQEVQPTLFLTEIQEPVREDLKYGTVGGCKAATFL</sequence>
<feature type="compositionally biased region" description="Low complexity" evidence="1">
    <location>
        <begin position="701"/>
        <end position="716"/>
    </location>
</feature>
<dbReference type="SUPFAM" id="SSF54695">
    <property type="entry name" value="POZ domain"/>
    <property type="match status" value="2"/>
</dbReference>
<dbReference type="PROSITE" id="PS50097">
    <property type="entry name" value="BTB"/>
    <property type="match status" value="2"/>
</dbReference>
<feature type="compositionally biased region" description="Polar residues" evidence="1">
    <location>
        <begin position="646"/>
        <end position="659"/>
    </location>
</feature>
<feature type="compositionally biased region" description="Polar residues" evidence="1">
    <location>
        <begin position="139"/>
        <end position="155"/>
    </location>
</feature>
<feature type="region of interest" description="Disordered" evidence="1">
    <location>
        <begin position="528"/>
        <end position="1251"/>
    </location>
</feature>
<dbReference type="EMBL" id="JAERUA010000016">
    <property type="protein sequence ID" value="KAI1889360.1"/>
    <property type="molecule type" value="Genomic_DNA"/>
</dbReference>
<feature type="region of interest" description="Disordered" evidence="1">
    <location>
        <begin position="1265"/>
        <end position="1337"/>
    </location>
</feature>